<evidence type="ECO:0000313" key="2">
    <source>
        <dbReference type="EMBL" id="SDZ17102.1"/>
    </source>
</evidence>
<keyword evidence="3" id="KW-1185">Reference proteome</keyword>
<evidence type="ECO:0000313" key="3">
    <source>
        <dbReference type="Proteomes" id="UP000198935"/>
    </source>
</evidence>
<accession>A0A1H3QU31</accession>
<keyword evidence="1" id="KW-1133">Transmembrane helix</keyword>
<dbReference type="EMBL" id="FNPI01000007">
    <property type="protein sequence ID" value="SDZ17102.1"/>
    <property type="molecule type" value="Genomic_DNA"/>
</dbReference>
<dbReference type="STRING" id="1503961.SAMN05421736_10759"/>
<feature type="transmembrane region" description="Helical" evidence="1">
    <location>
        <begin position="15"/>
        <end position="35"/>
    </location>
</feature>
<sequence length="68" mass="7732">MDFFTMPDKAEGGFAYAYIVMIFVFLAASFTVSRLKRANKKQVKKAEALPQYDMVMNESGRQNNTNAE</sequence>
<reference evidence="3" key="1">
    <citation type="submission" date="2016-10" db="EMBL/GenBank/DDBJ databases">
        <authorList>
            <person name="Varghese N."/>
            <person name="Submissions S."/>
        </authorList>
    </citation>
    <scope>NUCLEOTIDE SEQUENCE [LARGE SCALE GENOMIC DNA]</scope>
    <source>
        <strain evidence="3">SP</strain>
    </source>
</reference>
<keyword evidence="1" id="KW-0472">Membrane</keyword>
<name>A0A1H3QU31_9BACI</name>
<proteinExistence type="predicted"/>
<protein>
    <submittedName>
        <fullName evidence="2">Uncharacterized protein</fullName>
    </submittedName>
</protein>
<dbReference type="OrthoDB" id="2942504at2"/>
<keyword evidence="1" id="KW-0812">Transmembrane</keyword>
<dbReference type="AlphaFoldDB" id="A0A1H3QU31"/>
<organism evidence="2 3">
    <name type="scientific">Evansella caseinilytica</name>
    <dbReference type="NCBI Taxonomy" id="1503961"/>
    <lineage>
        <taxon>Bacteria</taxon>
        <taxon>Bacillati</taxon>
        <taxon>Bacillota</taxon>
        <taxon>Bacilli</taxon>
        <taxon>Bacillales</taxon>
        <taxon>Bacillaceae</taxon>
        <taxon>Evansella</taxon>
    </lineage>
</organism>
<evidence type="ECO:0000256" key="1">
    <source>
        <dbReference type="SAM" id="Phobius"/>
    </source>
</evidence>
<dbReference type="Proteomes" id="UP000198935">
    <property type="component" value="Unassembled WGS sequence"/>
</dbReference>
<gene>
    <name evidence="2" type="ORF">SAMN05421736_10759</name>
</gene>